<dbReference type="EMBL" id="KN834780">
    <property type="protein sequence ID" value="KIK59251.1"/>
    <property type="molecule type" value="Genomic_DNA"/>
</dbReference>
<keyword evidence="2" id="KW-1185">Reference proteome</keyword>
<dbReference type="OrthoDB" id="3582307at2759"/>
<accession>A0A0D0BUS1</accession>
<reference evidence="1 2" key="1">
    <citation type="submission" date="2014-04" db="EMBL/GenBank/DDBJ databases">
        <title>Evolutionary Origins and Diversification of the Mycorrhizal Mutualists.</title>
        <authorList>
            <consortium name="DOE Joint Genome Institute"/>
            <consortium name="Mycorrhizal Genomics Consortium"/>
            <person name="Kohler A."/>
            <person name="Kuo A."/>
            <person name="Nagy L.G."/>
            <person name="Floudas D."/>
            <person name="Copeland A."/>
            <person name="Barry K.W."/>
            <person name="Cichocki N."/>
            <person name="Veneault-Fourrey C."/>
            <person name="LaButti K."/>
            <person name="Lindquist E.A."/>
            <person name="Lipzen A."/>
            <person name="Lundell T."/>
            <person name="Morin E."/>
            <person name="Murat C."/>
            <person name="Riley R."/>
            <person name="Ohm R."/>
            <person name="Sun H."/>
            <person name="Tunlid A."/>
            <person name="Henrissat B."/>
            <person name="Grigoriev I.V."/>
            <person name="Hibbett D.S."/>
            <person name="Martin F."/>
        </authorList>
    </citation>
    <scope>NUCLEOTIDE SEQUENCE [LARGE SCALE GENOMIC DNA]</scope>
    <source>
        <strain evidence="1 2">FD-317 M1</strain>
    </source>
</reference>
<name>A0A0D0BUS1_9AGAR</name>
<evidence type="ECO:0000313" key="1">
    <source>
        <dbReference type="EMBL" id="KIK59251.1"/>
    </source>
</evidence>
<sequence length="153" mass="18392">MSRPLNTLLRRWFKILSLQRQSPPSWYKDRLREEFRERRAAKTPLQKLSETSDILFTIIRSHYDGFPVRSIPTFVFSRHILVYAYMLGKFTLRWGFYRTTAFLCRAPHYATVNEVVNPSKDDKLAVVALRHQIDPEKFKRVGRRLRWIWPLLP</sequence>
<protein>
    <submittedName>
        <fullName evidence="1">Uncharacterized protein</fullName>
    </submittedName>
</protein>
<organism evidence="1 2">
    <name type="scientific">Collybiopsis luxurians FD-317 M1</name>
    <dbReference type="NCBI Taxonomy" id="944289"/>
    <lineage>
        <taxon>Eukaryota</taxon>
        <taxon>Fungi</taxon>
        <taxon>Dikarya</taxon>
        <taxon>Basidiomycota</taxon>
        <taxon>Agaricomycotina</taxon>
        <taxon>Agaricomycetes</taxon>
        <taxon>Agaricomycetidae</taxon>
        <taxon>Agaricales</taxon>
        <taxon>Marasmiineae</taxon>
        <taxon>Omphalotaceae</taxon>
        <taxon>Collybiopsis</taxon>
        <taxon>Collybiopsis luxurians</taxon>
    </lineage>
</organism>
<evidence type="ECO:0000313" key="2">
    <source>
        <dbReference type="Proteomes" id="UP000053593"/>
    </source>
</evidence>
<dbReference type="Proteomes" id="UP000053593">
    <property type="component" value="Unassembled WGS sequence"/>
</dbReference>
<dbReference type="AlphaFoldDB" id="A0A0D0BUS1"/>
<dbReference type="HOGENOM" id="CLU_1703782_0_0_1"/>
<gene>
    <name evidence="1" type="ORF">GYMLUDRAFT_97755</name>
</gene>
<proteinExistence type="predicted"/>